<evidence type="ECO:0000256" key="6">
    <source>
        <dbReference type="ARBA" id="ARBA00022695"/>
    </source>
</evidence>
<dbReference type="RefSeq" id="WP_199575155.1">
    <property type="nucleotide sequence ID" value="NZ_JAENBO010000001.1"/>
</dbReference>
<organism evidence="13 14">
    <name type="scientific">Streptococcus pacificus</name>
    <dbReference type="NCBI Taxonomy" id="2740577"/>
    <lineage>
        <taxon>Bacteria</taxon>
        <taxon>Bacillati</taxon>
        <taxon>Bacillota</taxon>
        <taxon>Bacilli</taxon>
        <taxon>Lactobacillales</taxon>
        <taxon>Streptococcaceae</taxon>
        <taxon>Streptococcus</taxon>
    </lineage>
</organism>
<reference evidence="13 14" key="1">
    <citation type="journal article" date="2021" name="Int. J. Syst. Evol. Microbiol.">
        <title>Streptococcus vicugnae sp. nov., isolated from faeces of alpacas (Vicugna pacos) and cattle (Bos taurus), Streptococcus zalophi sp. nov., and Streptococcus pacificus sp. nov., isolated from respiratory tract of California sea lions (Zalophus californianus).</title>
        <authorList>
            <person name="Volokhov D.V."/>
            <person name="Zagorodnyaya T.A."/>
            <person name="Shen Z."/>
            <person name="Blom J."/>
            <person name="Furtak V.A."/>
            <person name="Eisenberg T."/>
            <person name="Fan P."/>
            <person name="Jeong K.C."/>
            <person name="Gao Y."/>
            <person name="Zhang S."/>
            <person name="Amselle M."/>
        </authorList>
    </citation>
    <scope>NUCLEOTIDE SEQUENCE [LARGE SCALE GENOMIC DNA]</scope>
    <source>
        <strain evidence="13 14">CSL7591</strain>
    </source>
</reference>
<dbReference type="Proteomes" id="UP000653045">
    <property type="component" value="Unassembled WGS sequence"/>
</dbReference>
<dbReference type="SUPFAM" id="SSF89550">
    <property type="entry name" value="PHP domain-like"/>
    <property type="match status" value="1"/>
</dbReference>
<dbReference type="Pfam" id="PF02811">
    <property type="entry name" value="PHP"/>
    <property type="match status" value="1"/>
</dbReference>
<dbReference type="Pfam" id="PF17657">
    <property type="entry name" value="DNA_pol3_finger"/>
    <property type="match status" value="1"/>
</dbReference>
<dbReference type="InterPro" id="IPR029460">
    <property type="entry name" value="DNAPol_HHH"/>
</dbReference>
<comment type="similarity">
    <text evidence="2">Belongs to the DNA polymerase type-C family. DnaE subfamily.</text>
</comment>
<evidence type="ECO:0000256" key="1">
    <source>
        <dbReference type="ARBA" id="ARBA00004496"/>
    </source>
</evidence>
<proteinExistence type="inferred from homology"/>
<dbReference type="Gene3D" id="2.40.50.140">
    <property type="entry name" value="Nucleic acid-binding proteins"/>
    <property type="match status" value="1"/>
</dbReference>
<evidence type="ECO:0000259" key="12">
    <source>
        <dbReference type="SMART" id="SM00481"/>
    </source>
</evidence>
<evidence type="ECO:0000313" key="14">
    <source>
        <dbReference type="Proteomes" id="UP000653045"/>
    </source>
</evidence>
<dbReference type="InterPro" id="IPR004013">
    <property type="entry name" value="PHP_dom"/>
</dbReference>
<dbReference type="CDD" id="cd04485">
    <property type="entry name" value="DnaE_OBF"/>
    <property type="match status" value="1"/>
</dbReference>
<dbReference type="PANTHER" id="PTHR32294">
    <property type="entry name" value="DNA POLYMERASE III SUBUNIT ALPHA"/>
    <property type="match status" value="1"/>
</dbReference>
<feature type="domain" description="Polymerase/histidinol phosphatase N-terminal" evidence="12">
    <location>
        <begin position="3"/>
        <end position="70"/>
    </location>
</feature>
<dbReference type="InterPro" id="IPR016195">
    <property type="entry name" value="Pol/histidinol_Pase-like"/>
</dbReference>
<keyword evidence="6 13" id="KW-0548">Nucleotidyltransferase</keyword>
<evidence type="ECO:0000256" key="9">
    <source>
        <dbReference type="ARBA" id="ARBA00025611"/>
    </source>
</evidence>
<dbReference type="Pfam" id="PF14579">
    <property type="entry name" value="HHH_6"/>
    <property type="match status" value="1"/>
</dbReference>
<evidence type="ECO:0000256" key="11">
    <source>
        <dbReference type="ARBA" id="ARBA00049244"/>
    </source>
</evidence>
<dbReference type="Pfam" id="PF07733">
    <property type="entry name" value="DNA_pol3_alpha"/>
    <property type="match status" value="1"/>
</dbReference>
<dbReference type="InterPro" id="IPR004365">
    <property type="entry name" value="NA-bd_OB_tRNA"/>
</dbReference>
<dbReference type="InterPro" id="IPR003141">
    <property type="entry name" value="Pol/His_phosphatase_N"/>
</dbReference>
<dbReference type="GO" id="GO:0003887">
    <property type="term" value="F:DNA-directed DNA polymerase activity"/>
    <property type="evidence" value="ECO:0007669"/>
    <property type="project" value="UniProtKB-EC"/>
</dbReference>
<keyword evidence="7" id="KW-0235">DNA replication</keyword>
<evidence type="ECO:0000256" key="8">
    <source>
        <dbReference type="ARBA" id="ARBA00022932"/>
    </source>
</evidence>
<name>A0ABS0ZHZ7_9STRE</name>
<dbReference type="SMART" id="SM00481">
    <property type="entry name" value="POLIIIAc"/>
    <property type="match status" value="1"/>
</dbReference>
<dbReference type="PANTHER" id="PTHR32294:SF0">
    <property type="entry name" value="DNA POLYMERASE III SUBUNIT ALPHA"/>
    <property type="match status" value="1"/>
</dbReference>
<dbReference type="NCBIfam" id="NF005582">
    <property type="entry name" value="PRK07279.1"/>
    <property type="match status" value="1"/>
</dbReference>
<evidence type="ECO:0000256" key="4">
    <source>
        <dbReference type="ARBA" id="ARBA00019114"/>
    </source>
</evidence>
<dbReference type="InterPro" id="IPR041931">
    <property type="entry name" value="DNA_pol3_alpha_thumb_dom"/>
</dbReference>
<keyword evidence="8" id="KW-0239">DNA-directed DNA polymerase</keyword>
<keyword evidence="5 13" id="KW-0808">Transferase</keyword>
<sequence length="1034" mass="119144">MFVQLDTKTVYSFMDSLIDLDEYIKTAKELGYSHLGIMDKDNLYAAYHFINKSQKNNIHPIVGLETTVLIDNQEVAINVIAKNNLGYRQLLKLSTALMKGEKNLLDNDDYFSELVIIIPYFDGINQLSFPYDYYIGVTLDTPVKQFKKPILPLHTVRYFETKDKEVLQVLHAIKENISLKETKPLEGNQQFQDAPTMTRLFKERFPQALENLQALVSSISYHFNSSLKLPRFNRDKDASIELREKTYQSLKIKKLDGETYTKRLETELSIIHDMGFDDYFLIVWDLIRFGLSKGYYMGMGRGSAAGSLVAYLLEITGIDPVKNNLLFERFLNKERYSMPDIDIDLPDIYRSEFLHYVRDRYGSEHAAQIVTFSTFGAKQAIRDVFKRFGATEYELGALTKRISFNNTLTNTYEKNAHFRQIITNKLEFQKAFEIAKKIEGNPRQTSIHAAGVVLSDDNLTNHIPLKPGEDMMITQYDAQAVEANGLLKMDFLGLRNLTFVQKMKEKLFKEQGVTIDIKTINLEDEKTLALFAQGKTAGIFQFEAAGAINLLKQIKPSRFEEIVATTSLNRPGASDYIDNFIKRKFKKEAIDLIDPAIAPILEPTYGIMLYQEQVMTIAQVYAGFSLGKADLLRRAMSKKNKEQMDVMRSDFLKGAKELGRPEKIASHLFDMMAKFAGYGFNRSHAYAYSALAFQLAFFKAHYPDVFYNVLLNYSGNHYISDALDNGFSLEKLTVNNASYYDRVYQHSISIGIKHIKELPKELAFWIVDNKPYQGIEDFLTRLPEKYRVKKIIEPLVLVGLFDNFDPNRKKIQKNLDSLLIFVSELGSLFSDSAYQWLEEEDYTNAEKYLLEKNSLGIGISPHPLKEEMEKRKGQFTPFSKLVEGQQMTVLGEIEKIKVIRTKTSGEEMAFLTISDTNKKLDVTLFPEIYKKYRDTLVEGQFFLFHGKIQLRNQQLQMLLDSLIIPTNEKCWLLVANHENDYKITRILKQFPGSLPVVIHYKESKETLQSQKYFVAKEEKLIELLSPYVLKTVFR</sequence>
<dbReference type="InterPro" id="IPR012340">
    <property type="entry name" value="NA-bd_OB-fold"/>
</dbReference>
<protein>
    <recommendedName>
        <fullName evidence="4">DNA polymerase III subunit alpha</fullName>
        <ecNumber evidence="3">2.7.7.7</ecNumber>
    </recommendedName>
</protein>
<comment type="subcellular location">
    <subcellularLocation>
        <location evidence="1">Cytoplasm</location>
    </subcellularLocation>
</comment>
<dbReference type="Pfam" id="PF01336">
    <property type="entry name" value="tRNA_anti-codon"/>
    <property type="match status" value="1"/>
</dbReference>
<dbReference type="CDD" id="cd07431">
    <property type="entry name" value="PHP_PolIIIA"/>
    <property type="match status" value="1"/>
</dbReference>
<dbReference type="Gene3D" id="3.20.20.140">
    <property type="entry name" value="Metal-dependent hydrolases"/>
    <property type="match status" value="1"/>
</dbReference>
<dbReference type="InterPro" id="IPR004805">
    <property type="entry name" value="DnaE2/DnaE/PolC"/>
</dbReference>
<dbReference type="EC" id="2.7.7.7" evidence="3"/>
<evidence type="ECO:0000256" key="3">
    <source>
        <dbReference type="ARBA" id="ARBA00012417"/>
    </source>
</evidence>
<evidence type="ECO:0000256" key="7">
    <source>
        <dbReference type="ARBA" id="ARBA00022705"/>
    </source>
</evidence>
<comment type="function">
    <text evidence="9">DNA polymerase III is a complex, multichain enzyme responsible for most of the replicative synthesis in bacteria. This DNA polymerase also exhibits 3' to 5' exonuclease activity. The alpha chain is the DNA polymerase.</text>
</comment>
<dbReference type="Gene3D" id="1.10.10.1600">
    <property type="entry name" value="Bacterial DNA polymerase III alpha subunit, thumb domain"/>
    <property type="match status" value="1"/>
</dbReference>
<evidence type="ECO:0000256" key="10">
    <source>
        <dbReference type="ARBA" id="ARBA00026073"/>
    </source>
</evidence>
<evidence type="ECO:0000256" key="5">
    <source>
        <dbReference type="ARBA" id="ARBA00022679"/>
    </source>
</evidence>
<dbReference type="NCBIfam" id="TIGR00594">
    <property type="entry name" value="polc"/>
    <property type="match status" value="1"/>
</dbReference>
<evidence type="ECO:0000313" key="13">
    <source>
        <dbReference type="EMBL" id="MBJ8325611.1"/>
    </source>
</evidence>
<comment type="subunit">
    <text evidence="10">DNA polymerase III contains a core (composed of alpha, epsilon and theta chains) that associates with a tau subunit. This core dimerizes to form the POLIII' complex. PolIII' associates with the gamma complex (composed of gamma, delta, delta', psi and chi chains) and with the beta chain to form the complete DNA polymerase III complex.</text>
</comment>
<comment type="catalytic activity">
    <reaction evidence="11">
        <text>DNA(n) + a 2'-deoxyribonucleoside 5'-triphosphate = DNA(n+1) + diphosphate</text>
        <dbReference type="Rhea" id="RHEA:22508"/>
        <dbReference type="Rhea" id="RHEA-COMP:17339"/>
        <dbReference type="Rhea" id="RHEA-COMP:17340"/>
        <dbReference type="ChEBI" id="CHEBI:33019"/>
        <dbReference type="ChEBI" id="CHEBI:61560"/>
        <dbReference type="ChEBI" id="CHEBI:173112"/>
        <dbReference type="EC" id="2.7.7.7"/>
    </reaction>
</comment>
<accession>A0ABS0ZHZ7</accession>
<dbReference type="InterPro" id="IPR040982">
    <property type="entry name" value="DNA_pol3_finger"/>
</dbReference>
<evidence type="ECO:0000256" key="2">
    <source>
        <dbReference type="ARBA" id="ARBA00009496"/>
    </source>
</evidence>
<gene>
    <name evidence="13" type="ORF">JHK62_02800</name>
</gene>
<comment type="caution">
    <text evidence="13">The sequence shown here is derived from an EMBL/GenBank/DDBJ whole genome shotgun (WGS) entry which is preliminary data.</text>
</comment>
<keyword evidence="14" id="KW-1185">Reference proteome</keyword>
<dbReference type="InterPro" id="IPR011708">
    <property type="entry name" value="DNA_pol3_alpha_NTPase_dom"/>
</dbReference>
<dbReference type="EMBL" id="JAENBO010000001">
    <property type="protein sequence ID" value="MBJ8325611.1"/>
    <property type="molecule type" value="Genomic_DNA"/>
</dbReference>